<feature type="region of interest" description="Disordered" evidence="2">
    <location>
        <begin position="376"/>
        <end position="413"/>
    </location>
</feature>
<dbReference type="Proteomes" id="UP000285060">
    <property type="component" value="Unassembled WGS sequence"/>
</dbReference>
<feature type="coiled-coil region" evidence="1">
    <location>
        <begin position="432"/>
        <end position="466"/>
    </location>
</feature>
<organism evidence="3 4">
    <name type="scientific">Aphanomyces invadans</name>
    <dbReference type="NCBI Taxonomy" id="157072"/>
    <lineage>
        <taxon>Eukaryota</taxon>
        <taxon>Sar</taxon>
        <taxon>Stramenopiles</taxon>
        <taxon>Oomycota</taxon>
        <taxon>Saprolegniomycetes</taxon>
        <taxon>Saprolegniales</taxon>
        <taxon>Verrucalvaceae</taxon>
        <taxon>Aphanomyces</taxon>
    </lineage>
</organism>
<evidence type="ECO:0000256" key="1">
    <source>
        <dbReference type="SAM" id="Coils"/>
    </source>
</evidence>
<name>A0A3R6VLA1_9STRA</name>
<reference evidence="3 4" key="1">
    <citation type="submission" date="2018-08" db="EMBL/GenBank/DDBJ databases">
        <title>Aphanomyces genome sequencing and annotation.</title>
        <authorList>
            <person name="Minardi D."/>
            <person name="Oidtmann B."/>
            <person name="Van Der Giezen M."/>
            <person name="Studholme D.J."/>
        </authorList>
    </citation>
    <scope>NUCLEOTIDE SEQUENCE [LARGE SCALE GENOMIC DNA]</scope>
    <source>
        <strain evidence="3 4">NJM0002</strain>
    </source>
</reference>
<evidence type="ECO:0000313" key="3">
    <source>
        <dbReference type="EMBL" id="RHY29395.1"/>
    </source>
</evidence>
<feature type="non-terminal residue" evidence="3">
    <location>
        <position position="619"/>
    </location>
</feature>
<keyword evidence="1" id="KW-0175">Coiled coil</keyword>
<gene>
    <name evidence="3" type="ORF">DYB32_005167</name>
</gene>
<feature type="compositionally biased region" description="Low complexity" evidence="2">
    <location>
        <begin position="387"/>
        <end position="409"/>
    </location>
</feature>
<sequence>MTRMSSCGFDGEPSDALAIGARSGGSGVVMRGGASTGSGGASYVNTMSDVFKQELKTRNDTAQRLMQKCAALETRMAEADAVTTMLHSKLDRRTYEMDNLRKMHYKELLLLREMVAKHRTDARTLKALDDGACIARREQVEALKDLIRKRENSPNAGGGSGSGMSDAYLTAWWYGGAESGLRERQAIESAVSARHITYDEVAGSVAWPLKPHAKHTNPVTWLGSVVEVLASPDLWASLGTLAQQAPLTPAVRGLMAHLSQLGEFTLRKSPSTAFSARSDDTHRQDDDKSDVGGSVHAKPNAIACVKCHGTGYVEPNAAQKDEENERIKALQKSVERQQVPAPTFTQLRIPCLDAQARADEALARSSQMHHAACQTDAIKVTKPPPASSTTSSSPSRHPVSPTPSSTSPTDAELGMLNRSGLEDLVAEKCAIIGELQLTRQTQSDQLDDLKRQVQAAAENMVAFNRASESAQQLLRQEITVLRDTITNIQDTSSASIRERQASLSAYLTKMKTDHMKAVLLKAPPDNAGDAAMKSATEREVVAIANQQLEHDITKLIPWSDSDVQTESLAQATAQAACRAEAELDNLPIGFIHEDEAADVDAAQRLSLTTDSRPHELVDT</sequence>
<accession>A0A3R6VLA1</accession>
<dbReference type="EMBL" id="QUSY01000447">
    <property type="protein sequence ID" value="RHY29395.1"/>
    <property type="molecule type" value="Genomic_DNA"/>
</dbReference>
<feature type="compositionally biased region" description="Basic and acidic residues" evidence="2">
    <location>
        <begin position="277"/>
        <end position="290"/>
    </location>
</feature>
<evidence type="ECO:0000256" key="2">
    <source>
        <dbReference type="SAM" id="MobiDB-lite"/>
    </source>
</evidence>
<dbReference type="AlphaFoldDB" id="A0A3R6VLA1"/>
<dbReference type="VEuPathDB" id="FungiDB:H310_11280"/>
<evidence type="ECO:0000313" key="4">
    <source>
        <dbReference type="Proteomes" id="UP000285060"/>
    </source>
</evidence>
<comment type="caution">
    <text evidence="3">The sequence shown here is derived from an EMBL/GenBank/DDBJ whole genome shotgun (WGS) entry which is preliminary data.</text>
</comment>
<keyword evidence="4" id="KW-1185">Reference proteome</keyword>
<proteinExistence type="predicted"/>
<protein>
    <submittedName>
        <fullName evidence="3">Uncharacterized protein</fullName>
    </submittedName>
</protein>
<feature type="region of interest" description="Disordered" evidence="2">
    <location>
        <begin position="270"/>
        <end position="295"/>
    </location>
</feature>